<dbReference type="Pfam" id="PF01501">
    <property type="entry name" value="Glyco_transf_8"/>
    <property type="match status" value="1"/>
</dbReference>
<evidence type="ECO:0000313" key="6">
    <source>
        <dbReference type="Proteomes" id="UP000504607"/>
    </source>
</evidence>
<name>A0A6J0PL88_ELAGV</name>
<organism evidence="6 7">
    <name type="scientific">Elaeis guineensis var. tenera</name>
    <name type="common">Oil palm</name>
    <dbReference type="NCBI Taxonomy" id="51953"/>
    <lineage>
        <taxon>Eukaryota</taxon>
        <taxon>Viridiplantae</taxon>
        <taxon>Streptophyta</taxon>
        <taxon>Embryophyta</taxon>
        <taxon>Tracheophyta</taxon>
        <taxon>Spermatophyta</taxon>
        <taxon>Magnoliopsida</taxon>
        <taxon>Liliopsida</taxon>
        <taxon>Arecaceae</taxon>
        <taxon>Arecoideae</taxon>
        <taxon>Cocoseae</taxon>
        <taxon>Elaeidinae</taxon>
        <taxon>Elaeis</taxon>
    </lineage>
</organism>
<reference evidence="7" key="1">
    <citation type="submission" date="2025-08" db="UniProtKB">
        <authorList>
            <consortium name="RefSeq"/>
        </authorList>
    </citation>
    <scope>IDENTIFICATION</scope>
</reference>
<evidence type="ECO:0000256" key="2">
    <source>
        <dbReference type="ARBA" id="ARBA00006351"/>
    </source>
</evidence>
<dbReference type="InParanoid" id="A0A6J0PL88"/>
<keyword evidence="6" id="KW-1185">Reference proteome</keyword>
<dbReference type="PANTHER" id="PTHR13778:SF40">
    <property type="entry name" value="GALACTURONOSYLTRANSFERASE-LIKE 9-RELATED"/>
    <property type="match status" value="1"/>
</dbReference>
<dbReference type="GO" id="GO:0005794">
    <property type="term" value="C:Golgi apparatus"/>
    <property type="evidence" value="ECO:0007669"/>
    <property type="project" value="TreeGrafter"/>
</dbReference>
<gene>
    <name evidence="7" type="primary">LOC109506120</name>
</gene>
<comment type="similarity">
    <text evidence="2 5">Belongs to the glycosyltransferase 8 family.</text>
</comment>
<dbReference type="AlphaFoldDB" id="A0A6J0PL88"/>
<dbReference type="PANTHER" id="PTHR13778">
    <property type="entry name" value="GLYCOSYLTRANSFERASE 8 DOMAIN-CONTAINING PROTEIN"/>
    <property type="match status" value="1"/>
</dbReference>
<accession>A0A6J0PL88</accession>
<dbReference type="Proteomes" id="UP000504607">
    <property type="component" value="Chromosome 7"/>
</dbReference>
<comment type="pathway">
    <text evidence="1">Glycan metabolism; pectin biosynthesis.</text>
</comment>
<dbReference type="RefSeq" id="XP_019707509.1">
    <property type="nucleotide sequence ID" value="XM_019851950.2"/>
</dbReference>
<dbReference type="GO" id="GO:0016757">
    <property type="term" value="F:glycosyltransferase activity"/>
    <property type="evidence" value="ECO:0007669"/>
    <property type="project" value="UniProtKB-KW"/>
</dbReference>
<dbReference type="InterPro" id="IPR029044">
    <property type="entry name" value="Nucleotide-diphossugar_trans"/>
</dbReference>
<dbReference type="InterPro" id="IPR050748">
    <property type="entry name" value="Glycosyltrans_8_dom-fam"/>
</dbReference>
<dbReference type="EC" id="2.4.1.-" evidence="5"/>
<keyword evidence="4" id="KW-0808">Transferase</keyword>
<dbReference type="SUPFAM" id="SSF53448">
    <property type="entry name" value="Nucleotide-diphospho-sugar transferases"/>
    <property type="match status" value="1"/>
</dbReference>
<dbReference type="InterPro" id="IPR002495">
    <property type="entry name" value="Glyco_trans_8"/>
</dbReference>
<dbReference type="OrthoDB" id="411524at2759"/>
<evidence type="ECO:0000256" key="1">
    <source>
        <dbReference type="ARBA" id="ARBA00004877"/>
    </source>
</evidence>
<protein>
    <recommendedName>
        <fullName evidence="5">Hexosyltransferase</fullName>
        <ecNumber evidence="5">2.4.1.-</ecNumber>
    </recommendedName>
</protein>
<proteinExistence type="inferred from homology"/>
<evidence type="ECO:0000256" key="4">
    <source>
        <dbReference type="ARBA" id="ARBA00022679"/>
    </source>
</evidence>
<evidence type="ECO:0000256" key="3">
    <source>
        <dbReference type="ARBA" id="ARBA00022676"/>
    </source>
</evidence>
<sequence>MTLDSHYLCGFVAAIFSLLKHASCPKSLFFHFVASAGPSSDLHRTVRSVFPSLRFKIYPFWEKLVCGLISVSVREALENPLNYARSYLADLLEPCIERVIYLDSDFIIVDDIRRLWEMCLLEAVVTSHRNTAMPTLVATSWSFGRAGMGSGFSTGGGGRRATLILG</sequence>
<evidence type="ECO:0000256" key="5">
    <source>
        <dbReference type="RuleBase" id="RU362027"/>
    </source>
</evidence>
<dbReference type="Gene3D" id="3.90.550.10">
    <property type="entry name" value="Spore Coat Polysaccharide Biosynthesis Protein SpsA, Chain A"/>
    <property type="match status" value="1"/>
</dbReference>
<evidence type="ECO:0000313" key="7">
    <source>
        <dbReference type="RefSeq" id="XP_019707509.1"/>
    </source>
</evidence>
<keyword evidence="3" id="KW-0328">Glycosyltransferase</keyword>